<keyword evidence="2" id="KW-1185">Reference proteome</keyword>
<protein>
    <submittedName>
        <fullName evidence="1">Uncharacterized protein</fullName>
    </submittedName>
</protein>
<evidence type="ECO:0000313" key="1">
    <source>
        <dbReference type="EMBL" id="AFY94259.1"/>
    </source>
</evidence>
<dbReference type="EMBL" id="CP003600">
    <property type="protein sequence ID" value="AFY94259.1"/>
    <property type="molecule type" value="Genomic_DNA"/>
</dbReference>
<evidence type="ECO:0000313" key="2">
    <source>
        <dbReference type="Proteomes" id="UP000010366"/>
    </source>
</evidence>
<organism evidence="1 2">
    <name type="scientific">Chamaesiphon minutus (strain ATCC 27169 / PCC 6605)</name>
    <dbReference type="NCBI Taxonomy" id="1173020"/>
    <lineage>
        <taxon>Bacteria</taxon>
        <taxon>Bacillati</taxon>
        <taxon>Cyanobacteriota</taxon>
        <taxon>Cyanophyceae</taxon>
        <taxon>Gomontiellales</taxon>
        <taxon>Chamaesiphonaceae</taxon>
        <taxon>Chamaesiphon</taxon>
    </lineage>
</organism>
<gene>
    <name evidence="1" type="ORF">Cha6605_3249</name>
</gene>
<dbReference type="KEGG" id="cmp:Cha6605_3249"/>
<name>K9UJ97_CHAP6</name>
<proteinExistence type="predicted"/>
<dbReference type="HOGENOM" id="CLU_3364041_0_0_3"/>
<reference evidence="1 2" key="1">
    <citation type="submission" date="2012-05" db="EMBL/GenBank/DDBJ databases">
        <title>Finished chromosome of genome of Chamaesiphon sp. PCC 6605.</title>
        <authorList>
            <consortium name="US DOE Joint Genome Institute"/>
            <person name="Gugger M."/>
            <person name="Coursin T."/>
            <person name="Rippka R."/>
            <person name="Tandeau De Marsac N."/>
            <person name="Huntemann M."/>
            <person name="Wei C.-L."/>
            <person name="Han J."/>
            <person name="Detter J.C."/>
            <person name="Han C."/>
            <person name="Tapia R."/>
            <person name="Chen A."/>
            <person name="Kyrpides N."/>
            <person name="Mavromatis K."/>
            <person name="Markowitz V."/>
            <person name="Szeto E."/>
            <person name="Ivanova N."/>
            <person name="Pagani I."/>
            <person name="Pati A."/>
            <person name="Goodwin L."/>
            <person name="Nordberg H.P."/>
            <person name="Cantor M.N."/>
            <person name="Hua S.X."/>
            <person name="Woyke T."/>
            <person name="Kerfeld C.A."/>
        </authorList>
    </citation>
    <scope>NUCLEOTIDE SEQUENCE [LARGE SCALE GENOMIC DNA]</scope>
    <source>
        <strain evidence="2">ATCC 27169 / PCC 6605</strain>
    </source>
</reference>
<dbReference type="AlphaFoldDB" id="K9UJ97"/>
<sequence>MNMETAKSQLSLTLLFDSLPIIDPQQLAKNYYLRL</sequence>
<accession>K9UJ97</accession>
<dbReference type="Proteomes" id="UP000010366">
    <property type="component" value="Chromosome"/>
</dbReference>